<proteinExistence type="predicted"/>
<keyword evidence="4" id="KW-1185">Reference proteome</keyword>
<dbReference type="EMBL" id="QYUN01000002">
    <property type="protein sequence ID" value="RJG05026.1"/>
    <property type="molecule type" value="Genomic_DNA"/>
</dbReference>
<feature type="coiled-coil region" evidence="1">
    <location>
        <begin position="119"/>
        <end position="146"/>
    </location>
</feature>
<dbReference type="Proteomes" id="UP000285190">
    <property type="component" value="Unassembled WGS sequence"/>
</dbReference>
<evidence type="ECO:0000313" key="4">
    <source>
        <dbReference type="Proteomes" id="UP000285190"/>
    </source>
</evidence>
<reference evidence="3 4" key="1">
    <citation type="submission" date="2018-09" db="EMBL/GenBank/DDBJ databases">
        <authorList>
            <person name="Zhu H."/>
        </authorList>
    </citation>
    <scope>NUCLEOTIDE SEQUENCE [LARGE SCALE GENOMIC DNA]</scope>
    <source>
        <strain evidence="3 4">K2R10-39</strain>
    </source>
</reference>
<comment type="caution">
    <text evidence="3">The sequence shown here is derived from an EMBL/GenBank/DDBJ whole genome shotgun (WGS) entry which is preliminary data.</text>
</comment>
<organism evidence="3 4">
    <name type="scientific">Noviherbaspirillum cavernae</name>
    <dbReference type="NCBI Taxonomy" id="2320862"/>
    <lineage>
        <taxon>Bacteria</taxon>
        <taxon>Pseudomonadati</taxon>
        <taxon>Pseudomonadota</taxon>
        <taxon>Betaproteobacteria</taxon>
        <taxon>Burkholderiales</taxon>
        <taxon>Oxalobacteraceae</taxon>
        <taxon>Noviherbaspirillum</taxon>
    </lineage>
</organism>
<sequence>MKMTAAVLLSADRGFAALRDEARRQQLIAQLEAGTIEARKVVGNHPLRQMTTALMGLGMNDPSKSDPSKPHAPNADFFARYPQYAGFGQRARQLLSTVITAEMTFQSLGDASGHTNPFSAEQRQRIAELIDEAATLANEVHAALNRHPELAHADAAMGSRSGEKLGSLGDKKGWDAIKDLGQYGTAKLLREEVTRQTRKFFTADHMQKKFGDWPRRSPPSPQATSSGSSRATFTQLPVPISSAGNSAAQDAGRYLFGEGGFDGAWEVAKDKVDQEHTQQPK</sequence>
<evidence type="ECO:0000256" key="2">
    <source>
        <dbReference type="SAM" id="MobiDB-lite"/>
    </source>
</evidence>
<protein>
    <submittedName>
        <fullName evidence="3">Uncharacterized protein</fullName>
    </submittedName>
</protein>
<accession>A0A418WXR9</accession>
<feature type="compositionally biased region" description="Polar residues" evidence="2">
    <location>
        <begin position="222"/>
        <end position="235"/>
    </location>
</feature>
<feature type="region of interest" description="Disordered" evidence="2">
    <location>
        <begin position="208"/>
        <end position="245"/>
    </location>
</feature>
<gene>
    <name evidence="3" type="ORF">D3870_02450</name>
</gene>
<keyword evidence="1" id="KW-0175">Coiled coil</keyword>
<name>A0A418WXR9_9BURK</name>
<dbReference type="AlphaFoldDB" id="A0A418WXR9"/>
<evidence type="ECO:0000313" key="3">
    <source>
        <dbReference type="EMBL" id="RJG05026.1"/>
    </source>
</evidence>
<evidence type="ECO:0000256" key="1">
    <source>
        <dbReference type="SAM" id="Coils"/>
    </source>
</evidence>